<dbReference type="HOGENOM" id="CLU_018986_2_2_11"/>
<sequence>MSGMTGDSTRCVKAVAHEGVPGSPLQAGPVFAAPYLLGEDERDDVDTYARASNPGWRALESALADLEHASVARVVGSGMSAITVALRSLVAPGGTVVVPSDGYYQVRTYAQEFLAPHGVKVVEMSVAEFGDGTLTDVLVTAPDNSVVLVETPSNPGLDTVDLRAIATACHVSDALLLVDNTTATPLGQLPLDLGADVVVASGTKSLSGHSDLLFGYIAVADPELLPAIDRERLLSGTVLGPFETWLAHRSLGTAGLRFERQCANALAVAGMLLEHAAVTDVRYPGLAGDPAHAVAAGQMSRFGPLVTFRLPGRDEVHRFVRAATLVAPATSFGGIHTTADRRARWGDAVPEGFVRLSCGIEDTADLLADLDAALKETTLHRGRPEPAET</sequence>
<evidence type="ECO:0000256" key="4">
    <source>
        <dbReference type="PIRSR" id="PIRSR001434-2"/>
    </source>
</evidence>
<keyword evidence="6" id="KW-0456">Lyase</keyword>
<evidence type="ECO:0000313" key="7">
    <source>
        <dbReference type="Proteomes" id="UP000018781"/>
    </source>
</evidence>
<name>V9XEA0_9NOCA</name>
<proteinExistence type="inferred from homology"/>
<protein>
    <submittedName>
        <fullName evidence="6">Cystathionine gamma-lyase</fullName>
        <ecNumber evidence="6">4.4.1.1</ecNumber>
    </submittedName>
</protein>
<comment type="similarity">
    <text evidence="5">Belongs to the trans-sulfuration enzymes family.</text>
</comment>
<dbReference type="PANTHER" id="PTHR11808:SF85">
    <property type="entry name" value="CYSTATHIONINE GAMMA-LYASE-RELATED"/>
    <property type="match status" value="1"/>
</dbReference>
<organism evidence="6 7">
    <name type="scientific">Rhodococcus pyridinivorans SB3094</name>
    <dbReference type="NCBI Taxonomy" id="1435356"/>
    <lineage>
        <taxon>Bacteria</taxon>
        <taxon>Bacillati</taxon>
        <taxon>Actinomycetota</taxon>
        <taxon>Actinomycetes</taxon>
        <taxon>Mycobacteriales</taxon>
        <taxon>Nocardiaceae</taxon>
        <taxon>Rhodococcus</taxon>
    </lineage>
</organism>
<evidence type="ECO:0000256" key="3">
    <source>
        <dbReference type="ARBA" id="ARBA00023167"/>
    </source>
</evidence>
<dbReference type="Proteomes" id="UP000018781">
    <property type="component" value="Chromosome"/>
</dbReference>
<reference evidence="6 7" key="1">
    <citation type="journal article" date="2014" name="Genome Announc.">
        <title>Complete Genome of Rhodococcus pyridinivorans SB3094, a Methyl-Ethyl-Ketone-Degrading Bacterium Used for Bioaugmentation.</title>
        <authorList>
            <person name="Dueholm M.S."/>
            <person name="Albertsen M."/>
            <person name="D'Imperio S."/>
            <person name="Tale V.P."/>
            <person name="Lewis D."/>
            <person name="Nielsen P.H."/>
            <person name="Nielsen J.L."/>
        </authorList>
    </citation>
    <scope>NUCLEOTIDE SEQUENCE [LARGE SCALE GENOMIC DNA]</scope>
    <source>
        <strain evidence="6 7">SB3094</strain>
    </source>
</reference>
<dbReference type="AlphaFoldDB" id="V9XEA0"/>
<keyword evidence="2 4" id="KW-0663">Pyridoxal phosphate</keyword>
<evidence type="ECO:0000256" key="1">
    <source>
        <dbReference type="ARBA" id="ARBA00001933"/>
    </source>
</evidence>
<comment type="cofactor">
    <cofactor evidence="1 5">
        <name>pyridoxal 5'-phosphate</name>
        <dbReference type="ChEBI" id="CHEBI:597326"/>
    </cofactor>
</comment>
<dbReference type="InterPro" id="IPR015422">
    <property type="entry name" value="PyrdxlP-dep_Trfase_small"/>
</dbReference>
<dbReference type="InterPro" id="IPR015421">
    <property type="entry name" value="PyrdxlP-dep_Trfase_major"/>
</dbReference>
<evidence type="ECO:0000256" key="5">
    <source>
        <dbReference type="RuleBase" id="RU362118"/>
    </source>
</evidence>
<keyword evidence="3" id="KW-0028">Amino-acid biosynthesis</keyword>
<keyword evidence="3" id="KW-0486">Methionine biosynthesis</keyword>
<dbReference type="GO" id="GO:0005737">
    <property type="term" value="C:cytoplasm"/>
    <property type="evidence" value="ECO:0007669"/>
    <property type="project" value="TreeGrafter"/>
</dbReference>
<dbReference type="GO" id="GO:0004123">
    <property type="term" value="F:cystathionine gamma-lyase activity"/>
    <property type="evidence" value="ECO:0007669"/>
    <property type="project" value="TreeGrafter"/>
</dbReference>
<dbReference type="NCBIfam" id="NF005758">
    <property type="entry name" value="PRK07582.1"/>
    <property type="match status" value="1"/>
</dbReference>
<accession>V9XEA0</accession>
<evidence type="ECO:0000313" key="6">
    <source>
        <dbReference type="EMBL" id="AHD20364.1"/>
    </source>
</evidence>
<feature type="modified residue" description="N6-(pyridoxal phosphate)lysine" evidence="4">
    <location>
        <position position="204"/>
    </location>
</feature>
<dbReference type="InterPro" id="IPR000277">
    <property type="entry name" value="Cys/Met-Metab_PyrdxlP-dep_enz"/>
</dbReference>
<dbReference type="GO" id="GO:0019343">
    <property type="term" value="P:cysteine biosynthetic process via cystathionine"/>
    <property type="evidence" value="ECO:0007669"/>
    <property type="project" value="TreeGrafter"/>
</dbReference>
<dbReference type="GO" id="GO:0009086">
    <property type="term" value="P:methionine biosynthetic process"/>
    <property type="evidence" value="ECO:0007669"/>
    <property type="project" value="UniProtKB-KW"/>
</dbReference>
<dbReference type="InterPro" id="IPR015424">
    <property type="entry name" value="PyrdxlP-dep_Trfase"/>
</dbReference>
<dbReference type="GO" id="GO:0019346">
    <property type="term" value="P:transsulfuration"/>
    <property type="evidence" value="ECO:0007669"/>
    <property type="project" value="InterPro"/>
</dbReference>
<dbReference type="Gene3D" id="3.40.640.10">
    <property type="entry name" value="Type I PLP-dependent aspartate aminotransferase-like (Major domain)"/>
    <property type="match status" value="1"/>
</dbReference>
<dbReference type="PANTHER" id="PTHR11808">
    <property type="entry name" value="TRANS-SULFURATION ENZYME FAMILY MEMBER"/>
    <property type="match status" value="1"/>
</dbReference>
<dbReference type="eggNOG" id="COG0626">
    <property type="taxonomic scope" value="Bacteria"/>
</dbReference>
<dbReference type="SUPFAM" id="SSF53383">
    <property type="entry name" value="PLP-dependent transferases"/>
    <property type="match status" value="1"/>
</dbReference>
<dbReference type="PATRIC" id="fig|1435356.3.peg.1325"/>
<dbReference type="KEGG" id="rpy:Y013_06630"/>
<dbReference type="Pfam" id="PF01053">
    <property type="entry name" value="Cys_Met_Meta_PP"/>
    <property type="match status" value="1"/>
</dbReference>
<dbReference type="PIRSF" id="PIRSF001434">
    <property type="entry name" value="CGS"/>
    <property type="match status" value="1"/>
</dbReference>
<gene>
    <name evidence="6" type="ORF">Y013_06630</name>
</gene>
<dbReference type="GO" id="GO:0030170">
    <property type="term" value="F:pyridoxal phosphate binding"/>
    <property type="evidence" value="ECO:0007669"/>
    <property type="project" value="InterPro"/>
</dbReference>
<dbReference type="EMBL" id="CP006996">
    <property type="protein sequence ID" value="AHD20364.1"/>
    <property type="molecule type" value="Genomic_DNA"/>
</dbReference>
<evidence type="ECO:0000256" key="2">
    <source>
        <dbReference type="ARBA" id="ARBA00022898"/>
    </source>
</evidence>
<dbReference type="EC" id="4.4.1.1" evidence="6"/>
<dbReference type="Gene3D" id="3.90.1150.10">
    <property type="entry name" value="Aspartate Aminotransferase, domain 1"/>
    <property type="match status" value="1"/>
</dbReference>